<dbReference type="AlphaFoldDB" id="K7KER2"/>
<evidence type="ECO:0000313" key="7">
    <source>
        <dbReference type="Proteomes" id="UP000008827"/>
    </source>
</evidence>
<evidence type="ECO:0000259" key="4">
    <source>
        <dbReference type="Pfam" id="PF14226"/>
    </source>
</evidence>
<evidence type="ECO:0000313" key="6">
    <source>
        <dbReference type="EnsemblPlants" id="KRH66826"/>
    </source>
</evidence>
<protein>
    <recommendedName>
        <fullName evidence="8">Fe2OG dioxygenase domain-containing protein</fullName>
    </recommendedName>
</protein>
<dbReference type="InParanoid" id="K7KER2"/>
<dbReference type="EnsemblPlants" id="KRH66826">
    <property type="protein sequence ID" value="KRH66826"/>
    <property type="gene ID" value="GLYMA_03G131400"/>
</dbReference>
<evidence type="ECO:0000259" key="3">
    <source>
        <dbReference type="Pfam" id="PF03171"/>
    </source>
</evidence>
<dbReference type="GO" id="GO:0046872">
    <property type="term" value="F:metal ion binding"/>
    <property type="evidence" value="ECO:0007669"/>
    <property type="project" value="UniProtKB-KW"/>
</dbReference>
<dbReference type="Pfam" id="PF03171">
    <property type="entry name" value="2OG-FeII_Oxy"/>
    <property type="match status" value="1"/>
</dbReference>
<dbReference type="Gene3D" id="2.60.120.330">
    <property type="entry name" value="B-lactam Antibiotic, Isopenicillin N Synthase, Chain"/>
    <property type="match status" value="2"/>
</dbReference>
<accession>K7KER2</accession>
<keyword evidence="1" id="KW-0479">Metal-binding</keyword>
<sequence>MGSEPELKLPTIDFSIEDLEFNVAKWELVKSQVHKALVEYGCFEALFDKVPLDLRKAIFLQVEEMFDLPLQTKQRVVSSRPYHGYVGPLQLYENMVIDDEKYMDEHMNSTNYLARLIKCQGPQTNEAKVGIGEHTDKNILTTLCQNQIDGLEVQIKSGEWIKCKPQHQIAWTNGRVHTPNHRVMMSGNETRFTIGLFTVPKPGFIIKAPEELVTEEHPLLFKPFVQSEFMKFLHSSESTKNALKVYC</sequence>
<dbReference type="PANTHER" id="PTHR47990">
    <property type="entry name" value="2-OXOGLUTARATE (2OG) AND FE(II)-DEPENDENT OXYGENASE SUPERFAMILY PROTEIN-RELATED"/>
    <property type="match status" value="1"/>
</dbReference>
<dbReference type="Gramene" id="KRH66826">
    <property type="protein sequence ID" value="KRH66826"/>
    <property type="gene ID" value="GLYMA_03G131400"/>
</dbReference>
<dbReference type="InterPro" id="IPR026992">
    <property type="entry name" value="DIOX_N"/>
</dbReference>
<reference evidence="5" key="3">
    <citation type="submission" date="2018-07" db="EMBL/GenBank/DDBJ databases">
        <title>WGS assembly of Glycine max.</title>
        <authorList>
            <person name="Schmutz J."/>
            <person name="Cannon S."/>
            <person name="Schlueter J."/>
            <person name="Ma J."/>
            <person name="Mitros T."/>
            <person name="Nelson W."/>
            <person name="Hyten D."/>
            <person name="Song Q."/>
            <person name="Thelen J."/>
            <person name="Cheng J."/>
            <person name="Xu D."/>
            <person name="Hellsten U."/>
            <person name="May G."/>
            <person name="Yu Y."/>
            <person name="Sakurai T."/>
            <person name="Umezawa T."/>
            <person name="Bhattacharyya M."/>
            <person name="Sandhu D."/>
            <person name="Valliyodan B."/>
            <person name="Lindquist E."/>
            <person name="Peto M."/>
            <person name="Grant D."/>
            <person name="Shu S."/>
            <person name="Goodstein D."/>
            <person name="Barry K."/>
            <person name="Futrell-Griggs M."/>
            <person name="Abernathy B."/>
            <person name="Du J."/>
            <person name="Tian Z."/>
            <person name="Zhu L."/>
            <person name="Gill N."/>
            <person name="Joshi T."/>
            <person name="Libault M."/>
            <person name="Sethuraman A."/>
            <person name="Zhang X."/>
            <person name="Shinozaki K."/>
            <person name="Nguyen H."/>
            <person name="Wing R."/>
            <person name="Cregan P."/>
            <person name="Specht J."/>
            <person name="Grimwood J."/>
            <person name="Rokhsar D."/>
            <person name="Stacey G."/>
            <person name="Shoemaker R."/>
            <person name="Jackson S."/>
        </authorList>
    </citation>
    <scope>NUCLEOTIDE SEQUENCE</scope>
    <source>
        <tissue evidence="5">Callus</tissue>
    </source>
</reference>
<keyword evidence="7" id="KW-1185">Reference proteome</keyword>
<reference evidence="5 6" key="1">
    <citation type="journal article" date="2010" name="Nature">
        <title>Genome sequence of the palaeopolyploid soybean.</title>
        <authorList>
            <person name="Schmutz J."/>
            <person name="Cannon S.B."/>
            <person name="Schlueter J."/>
            <person name="Ma J."/>
            <person name="Mitros T."/>
            <person name="Nelson W."/>
            <person name="Hyten D.L."/>
            <person name="Song Q."/>
            <person name="Thelen J.J."/>
            <person name="Cheng J."/>
            <person name="Xu D."/>
            <person name="Hellsten U."/>
            <person name="May G.D."/>
            <person name="Yu Y."/>
            <person name="Sakurai T."/>
            <person name="Umezawa T."/>
            <person name="Bhattacharyya M.K."/>
            <person name="Sandhu D."/>
            <person name="Valliyodan B."/>
            <person name="Lindquist E."/>
            <person name="Peto M."/>
            <person name="Grant D."/>
            <person name="Shu S."/>
            <person name="Goodstein D."/>
            <person name="Barry K."/>
            <person name="Futrell-Griggs M."/>
            <person name="Abernathy B."/>
            <person name="Du J."/>
            <person name="Tian Z."/>
            <person name="Zhu L."/>
            <person name="Gill N."/>
            <person name="Joshi T."/>
            <person name="Libault M."/>
            <person name="Sethuraman A."/>
            <person name="Zhang X.-C."/>
            <person name="Shinozaki K."/>
            <person name="Nguyen H.T."/>
            <person name="Wing R.A."/>
            <person name="Cregan P."/>
            <person name="Specht J."/>
            <person name="Grimwood J."/>
            <person name="Rokhsar D."/>
            <person name="Stacey G."/>
            <person name="Shoemaker R.C."/>
            <person name="Jackson S.A."/>
        </authorList>
    </citation>
    <scope>NUCLEOTIDE SEQUENCE [LARGE SCALE GENOMIC DNA]</scope>
    <source>
        <strain evidence="6">cv. Williams 82</strain>
        <tissue evidence="5">Callus</tissue>
    </source>
</reference>
<reference evidence="6" key="2">
    <citation type="submission" date="2018-02" db="UniProtKB">
        <authorList>
            <consortium name="EnsemblPlants"/>
        </authorList>
    </citation>
    <scope>IDENTIFICATION</scope>
    <source>
        <strain evidence="6">Williams 82</strain>
    </source>
</reference>
<keyword evidence="2" id="KW-0408">Iron</keyword>
<proteinExistence type="predicted"/>
<dbReference type="PaxDb" id="3847-GLYMA03G28710.2"/>
<feature type="domain" description="Isopenicillin N synthase-like Fe(2+) 2OG dioxygenase" evidence="3">
    <location>
        <begin position="111"/>
        <end position="198"/>
    </location>
</feature>
<dbReference type="SMR" id="K7KER2"/>
<dbReference type="Proteomes" id="UP000008827">
    <property type="component" value="Chromosome 3"/>
</dbReference>
<dbReference type="HOGENOM" id="CLU_010119_3_1_1"/>
<evidence type="ECO:0000313" key="5">
    <source>
        <dbReference type="EMBL" id="KRH66826.1"/>
    </source>
</evidence>
<evidence type="ECO:0000256" key="2">
    <source>
        <dbReference type="ARBA" id="ARBA00023004"/>
    </source>
</evidence>
<dbReference type="InterPro" id="IPR050231">
    <property type="entry name" value="Iron_ascorbate_oxido_reductase"/>
</dbReference>
<dbReference type="InterPro" id="IPR044861">
    <property type="entry name" value="IPNS-like_FE2OG_OXY"/>
</dbReference>
<evidence type="ECO:0000256" key="1">
    <source>
        <dbReference type="ARBA" id="ARBA00022723"/>
    </source>
</evidence>
<gene>
    <name evidence="5" type="ORF">GLYMA_03G131400</name>
</gene>
<dbReference type="EMBL" id="CM000836">
    <property type="protein sequence ID" value="KRH66826.1"/>
    <property type="molecule type" value="Genomic_DNA"/>
</dbReference>
<dbReference type="eggNOG" id="KOG0143">
    <property type="taxonomic scope" value="Eukaryota"/>
</dbReference>
<feature type="domain" description="Non-haem dioxygenase N-terminal" evidence="4">
    <location>
        <begin position="9"/>
        <end position="89"/>
    </location>
</feature>
<dbReference type="GO" id="GO:0016706">
    <property type="term" value="F:2-oxoglutarate-dependent dioxygenase activity"/>
    <property type="evidence" value="ECO:0000318"/>
    <property type="project" value="GO_Central"/>
</dbReference>
<dbReference type="Pfam" id="PF14226">
    <property type="entry name" value="DIOX_N"/>
    <property type="match status" value="1"/>
</dbReference>
<dbReference type="OMA" id="NVAKWEL"/>
<dbReference type="SUPFAM" id="SSF51197">
    <property type="entry name" value="Clavaminate synthase-like"/>
    <property type="match status" value="1"/>
</dbReference>
<dbReference type="InterPro" id="IPR027443">
    <property type="entry name" value="IPNS-like_sf"/>
</dbReference>
<organism evidence="6">
    <name type="scientific">Glycine max</name>
    <name type="common">Soybean</name>
    <name type="synonym">Glycine hispida</name>
    <dbReference type="NCBI Taxonomy" id="3847"/>
    <lineage>
        <taxon>Eukaryota</taxon>
        <taxon>Viridiplantae</taxon>
        <taxon>Streptophyta</taxon>
        <taxon>Embryophyta</taxon>
        <taxon>Tracheophyta</taxon>
        <taxon>Spermatophyta</taxon>
        <taxon>Magnoliopsida</taxon>
        <taxon>eudicotyledons</taxon>
        <taxon>Gunneridae</taxon>
        <taxon>Pentapetalae</taxon>
        <taxon>rosids</taxon>
        <taxon>fabids</taxon>
        <taxon>Fabales</taxon>
        <taxon>Fabaceae</taxon>
        <taxon>Papilionoideae</taxon>
        <taxon>50 kb inversion clade</taxon>
        <taxon>NPAAA clade</taxon>
        <taxon>indigoferoid/millettioid clade</taxon>
        <taxon>Phaseoleae</taxon>
        <taxon>Glycine</taxon>
        <taxon>Glycine subgen. Soja</taxon>
    </lineage>
</organism>
<evidence type="ECO:0008006" key="8">
    <source>
        <dbReference type="Google" id="ProtNLM"/>
    </source>
</evidence>
<name>K7KER2_SOYBN</name>